<protein>
    <submittedName>
        <fullName evidence="2">Uncharacterized protein</fullName>
    </submittedName>
</protein>
<dbReference type="OrthoDB" id="3406111at2"/>
<keyword evidence="3" id="KW-1185">Reference proteome</keyword>
<name>A0A543DQC6_9PSEU</name>
<keyword evidence="1" id="KW-0472">Membrane</keyword>
<gene>
    <name evidence="2" type="ORF">FB558_4078</name>
</gene>
<dbReference type="Pfam" id="PF19941">
    <property type="entry name" value="DUF6403"/>
    <property type="match status" value="1"/>
</dbReference>
<dbReference type="AlphaFoldDB" id="A0A543DQC6"/>
<reference evidence="2 3" key="1">
    <citation type="submission" date="2019-06" db="EMBL/GenBank/DDBJ databases">
        <title>Sequencing the genomes of 1000 actinobacteria strains.</title>
        <authorList>
            <person name="Klenk H.-P."/>
        </authorList>
    </citation>
    <scope>NUCLEOTIDE SEQUENCE [LARGE SCALE GENOMIC DNA]</scope>
    <source>
        <strain evidence="2 3">DSM 45301</strain>
    </source>
</reference>
<dbReference type="Proteomes" id="UP000315677">
    <property type="component" value="Unassembled WGS sequence"/>
</dbReference>
<evidence type="ECO:0000256" key="1">
    <source>
        <dbReference type="SAM" id="Phobius"/>
    </source>
</evidence>
<feature type="transmembrane region" description="Helical" evidence="1">
    <location>
        <begin position="6"/>
        <end position="25"/>
    </location>
</feature>
<organism evidence="2 3">
    <name type="scientific">Pseudonocardia kunmingensis</name>
    <dbReference type="NCBI Taxonomy" id="630975"/>
    <lineage>
        <taxon>Bacteria</taxon>
        <taxon>Bacillati</taxon>
        <taxon>Actinomycetota</taxon>
        <taxon>Actinomycetes</taxon>
        <taxon>Pseudonocardiales</taxon>
        <taxon>Pseudonocardiaceae</taxon>
        <taxon>Pseudonocardia</taxon>
    </lineage>
</organism>
<sequence length="103" mass="10856">MPSSWLIWVVAGVVILAAGFTVALMPRLRVRASDREVAWSTARAAIESAAVSRDACADRQAAAEEALARAEAIVANGGGARAARTATEHAERADRLWRVTAGE</sequence>
<dbReference type="RefSeq" id="WP_142055710.1">
    <property type="nucleotide sequence ID" value="NZ_VFPA01000002.1"/>
</dbReference>
<evidence type="ECO:0000313" key="2">
    <source>
        <dbReference type="EMBL" id="TQM11514.1"/>
    </source>
</evidence>
<keyword evidence="1" id="KW-0812">Transmembrane</keyword>
<proteinExistence type="predicted"/>
<dbReference type="InterPro" id="IPR045645">
    <property type="entry name" value="DUF6403"/>
</dbReference>
<keyword evidence="1" id="KW-1133">Transmembrane helix</keyword>
<evidence type="ECO:0000313" key="3">
    <source>
        <dbReference type="Proteomes" id="UP000315677"/>
    </source>
</evidence>
<dbReference type="EMBL" id="VFPA01000002">
    <property type="protein sequence ID" value="TQM11514.1"/>
    <property type="molecule type" value="Genomic_DNA"/>
</dbReference>
<accession>A0A543DQC6</accession>
<comment type="caution">
    <text evidence="2">The sequence shown here is derived from an EMBL/GenBank/DDBJ whole genome shotgun (WGS) entry which is preliminary data.</text>
</comment>